<dbReference type="eggNOG" id="COG3731">
    <property type="taxonomic scope" value="Bacteria"/>
</dbReference>
<dbReference type="GO" id="GO:0009401">
    <property type="term" value="P:phosphoenolpyruvate-dependent sugar phosphotransferase system"/>
    <property type="evidence" value="ECO:0007669"/>
    <property type="project" value="InterPro"/>
</dbReference>
<evidence type="ECO:0000313" key="3">
    <source>
        <dbReference type="Proteomes" id="UP000051500"/>
    </source>
</evidence>
<evidence type="ECO:0000313" key="2">
    <source>
        <dbReference type="EMBL" id="KRN89068.1"/>
    </source>
</evidence>
<evidence type="ECO:0000256" key="1">
    <source>
        <dbReference type="PROSITE-ProRule" id="PRU00420"/>
    </source>
</evidence>
<comment type="caution">
    <text evidence="1">Lacks conserved residue(s) required for the propagation of feature annotation.</text>
</comment>
<dbReference type="RefSeq" id="WP_027107468.1">
    <property type="nucleotide sequence ID" value="NZ_JQBZ01000025.1"/>
</dbReference>
<gene>
    <name evidence="2" type="ORF">IV53_GL001041</name>
</gene>
<dbReference type="GO" id="GO:0005737">
    <property type="term" value="C:cytoplasm"/>
    <property type="evidence" value="ECO:0007669"/>
    <property type="project" value="InterPro"/>
</dbReference>
<dbReference type="Gene3D" id="2.40.33.40">
    <property type="entry name" value="Phosphotransferase system, glucitol/sorbitol-specific IIA component"/>
    <property type="match status" value="1"/>
</dbReference>
<protein>
    <recommendedName>
        <fullName evidence="4">PTS system, glucitol sorbitol-specific IIA component</fullName>
    </recommendedName>
</protein>
<evidence type="ECO:0008006" key="4">
    <source>
        <dbReference type="Google" id="ProtNLM"/>
    </source>
</evidence>
<name>A0A0R2KQA0_9LACO</name>
<reference evidence="2 3" key="1">
    <citation type="journal article" date="2015" name="Genome Announc.">
        <title>Expanding the biotechnology potential of lactobacilli through comparative genomics of 213 strains and associated genera.</title>
        <authorList>
            <person name="Sun Z."/>
            <person name="Harris H.M."/>
            <person name="McCann A."/>
            <person name="Guo C."/>
            <person name="Argimon S."/>
            <person name="Zhang W."/>
            <person name="Yang X."/>
            <person name="Jeffery I.B."/>
            <person name="Cooney J.C."/>
            <person name="Kagawa T.F."/>
            <person name="Liu W."/>
            <person name="Song Y."/>
            <person name="Salvetti E."/>
            <person name="Wrobel A."/>
            <person name="Rasinkangas P."/>
            <person name="Parkhill J."/>
            <person name="Rea M.C."/>
            <person name="O'Sullivan O."/>
            <person name="Ritari J."/>
            <person name="Douillard F.P."/>
            <person name="Paul Ross R."/>
            <person name="Yang R."/>
            <person name="Briner A.E."/>
            <person name="Felis G.E."/>
            <person name="de Vos W.M."/>
            <person name="Barrangou R."/>
            <person name="Klaenhammer T.R."/>
            <person name="Caufield P.W."/>
            <person name="Cui Y."/>
            <person name="Zhang H."/>
            <person name="O'Toole P.W."/>
        </authorList>
    </citation>
    <scope>NUCLEOTIDE SEQUENCE [LARGE SCALE GENOMIC DNA]</scope>
    <source>
        <strain evidence="2 3">DSM 22408</strain>
    </source>
</reference>
<dbReference type="STRING" id="1122146.IV53_GL001041"/>
<dbReference type="PANTHER" id="PTHR40398:SF1">
    <property type="entry name" value="PTS SYSTEM GLUCITOL_SORBITOL-SPECIFIC EIIA COMPONENT"/>
    <property type="match status" value="1"/>
</dbReference>
<dbReference type="Proteomes" id="UP000051500">
    <property type="component" value="Unassembled WGS sequence"/>
</dbReference>
<keyword evidence="3" id="KW-1185">Reference proteome</keyword>
<dbReference type="InterPro" id="IPR036665">
    <property type="entry name" value="PTS_IIA_glucitol/sorbitol_sf"/>
</dbReference>
<dbReference type="InterPro" id="IPR004716">
    <property type="entry name" value="PTS_IIA_glucitol/sorbitol-sp"/>
</dbReference>
<dbReference type="PATRIC" id="fig|1122146.4.peg.1076"/>
<accession>A0A0R2KQA0</accession>
<dbReference type="EMBL" id="JQBZ01000025">
    <property type="protein sequence ID" value="KRN89068.1"/>
    <property type="molecule type" value="Genomic_DNA"/>
</dbReference>
<dbReference type="GO" id="GO:0008982">
    <property type="term" value="F:protein-N(PI)-phosphohistidine-sugar phosphotransferase activity"/>
    <property type="evidence" value="ECO:0007669"/>
    <property type="project" value="InterPro"/>
</dbReference>
<dbReference type="PROSITE" id="PS51097">
    <property type="entry name" value="PTS_EIIA_TYPE_5"/>
    <property type="match status" value="1"/>
</dbReference>
<sequence>MLESQIIAIGSQAMTAPEPMLIMFNETASDQLTKVAVIQRFKSSQQENYTLEVGHKIRIDDQEYTINYIGELVKNNLLMLGHATLHFKEVPSNPLGNTIYLEPNELPEIKVGTIIKYY</sequence>
<dbReference type="PANTHER" id="PTHR40398">
    <property type="entry name" value="PTS SYSTEM GLUCITOL/SORBITOL-SPECIFIC EIIA COMPONENT"/>
    <property type="match status" value="1"/>
</dbReference>
<proteinExistence type="predicted"/>
<dbReference type="OrthoDB" id="7065254at2"/>
<dbReference type="GO" id="GO:0016301">
    <property type="term" value="F:kinase activity"/>
    <property type="evidence" value="ECO:0007669"/>
    <property type="project" value="TreeGrafter"/>
</dbReference>
<comment type="caution">
    <text evidence="2">The sequence shown here is derived from an EMBL/GenBank/DDBJ whole genome shotgun (WGS) entry which is preliminary data.</text>
</comment>
<organism evidence="2 3">
    <name type="scientific">Ligilactobacillus ceti DSM 22408</name>
    <dbReference type="NCBI Taxonomy" id="1122146"/>
    <lineage>
        <taxon>Bacteria</taxon>
        <taxon>Bacillati</taxon>
        <taxon>Bacillota</taxon>
        <taxon>Bacilli</taxon>
        <taxon>Lactobacillales</taxon>
        <taxon>Lactobacillaceae</taxon>
        <taxon>Ligilactobacillus</taxon>
    </lineage>
</organism>
<dbReference type="SUPFAM" id="SSF141530">
    <property type="entry name" value="PTSIIA/GutA-like"/>
    <property type="match status" value="1"/>
</dbReference>
<dbReference type="Pfam" id="PF03829">
    <property type="entry name" value="PTSIIA_gutA"/>
    <property type="match status" value="1"/>
</dbReference>
<dbReference type="AlphaFoldDB" id="A0A0R2KQA0"/>